<protein>
    <submittedName>
        <fullName evidence="6">Pleiotropic regulatory protein DegT</fullName>
    </submittedName>
</protein>
<reference evidence="6 7" key="1">
    <citation type="submission" date="2015-02" db="EMBL/GenBank/DDBJ databases">
        <title>Single-cell genomics of uncultivated deep-branching MTB reveals a conserved set of magnetosome genes.</title>
        <authorList>
            <person name="Kolinko S."/>
            <person name="Richter M."/>
            <person name="Glockner F.O."/>
            <person name="Brachmann A."/>
            <person name="Schuler D."/>
        </authorList>
    </citation>
    <scope>NUCLEOTIDE SEQUENCE [LARGE SCALE GENOMIC DNA]</scope>
    <source>
        <strain evidence="6">SKK-01</strain>
    </source>
</reference>
<proteinExistence type="inferred from homology"/>
<organism evidence="6 7">
    <name type="scientific">Candidatus Omnitrophus magneticus</name>
    <dbReference type="NCBI Taxonomy" id="1609969"/>
    <lineage>
        <taxon>Bacteria</taxon>
        <taxon>Pseudomonadati</taxon>
        <taxon>Candidatus Omnitrophota</taxon>
        <taxon>Candidatus Omnitrophus</taxon>
    </lineage>
</organism>
<name>A0A0F0CT55_9BACT</name>
<dbReference type="Proteomes" id="UP000033428">
    <property type="component" value="Unassembled WGS sequence"/>
</dbReference>
<dbReference type="Pfam" id="PF01041">
    <property type="entry name" value="DegT_DnrJ_EryC1"/>
    <property type="match status" value="1"/>
</dbReference>
<dbReference type="InterPro" id="IPR000653">
    <property type="entry name" value="DegT/StrS_aminotransferase"/>
</dbReference>
<evidence type="ECO:0000313" key="7">
    <source>
        <dbReference type="Proteomes" id="UP000033428"/>
    </source>
</evidence>
<dbReference type="GO" id="GO:0000271">
    <property type="term" value="P:polysaccharide biosynthetic process"/>
    <property type="evidence" value="ECO:0007669"/>
    <property type="project" value="TreeGrafter"/>
</dbReference>
<accession>A0A0F0CT55</accession>
<dbReference type="InterPro" id="IPR015421">
    <property type="entry name" value="PyrdxlP-dep_Trfase_major"/>
</dbReference>
<comment type="caution">
    <text evidence="6">The sequence shown here is derived from an EMBL/GenBank/DDBJ whole genome shotgun (WGS) entry which is preliminary data.</text>
</comment>
<dbReference type="PIRSF" id="PIRSF000390">
    <property type="entry name" value="PLP_StrS"/>
    <property type="match status" value="1"/>
</dbReference>
<dbReference type="AlphaFoldDB" id="A0A0F0CT55"/>
<evidence type="ECO:0000256" key="4">
    <source>
        <dbReference type="PIRSR" id="PIRSR000390-2"/>
    </source>
</evidence>
<dbReference type="PANTHER" id="PTHR30244">
    <property type="entry name" value="TRANSAMINASE"/>
    <property type="match status" value="1"/>
</dbReference>
<gene>
    <name evidence="6" type="ORF">OMAG_000906</name>
</gene>
<keyword evidence="7" id="KW-1185">Reference proteome</keyword>
<comment type="similarity">
    <text evidence="2 5">Belongs to the DegT/DnrJ/EryC1 family.</text>
</comment>
<dbReference type="CDD" id="cd00616">
    <property type="entry name" value="AHBA_syn"/>
    <property type="match status" value="1"/>
</dbReference>
<dbReference type="FunFam" id="3.40.640.10:FF:000089">
    <property type="entry name" value="Aminotransferase, DegT/DnrJ/EryC1/StrS family"/>
    <property type="match status" value="1"/>
</dbReference>
<dbReference type="InterPro" id="IPR015422">
    <property type="entry name" value="PyrdxlP-dep_Trfase_small"/>
</dbReference>
<feature type="modified residue" description="N6-(pyridoxal phosphate)lysine" evidence="4">
    <location>
        <position position="208"/>
    </location>
</feature>
<evidence type="ECO:0000256" key="1">
    <source>
        <dbReference type="ARBA" id="ARBA00022898"/>
    </source>
</evidence>
<dbReference type="GO" id="GO:0030170">
    <property type="term" value="F:pyridoxal phosphate binding"/>
    <property type="evidence" value="ECO:0007669"/>
    <property type="project" value="UniProtKB-ARBA"/>
</dbReference>
<keyword evidence="1 4" id="KW-0663">Pyridoxal phosphate</keyword>
<dbReference type="InterPro" id="IPR015424">
    <property type="entry name" value="PyrdxlP-dep_Trfase"/>
</dbReference>
<evidence type="ECO:0000313" key="6">
    <source>
        <dbReference type="EMBL" id="KJJ85194.1"/>
    </source>
</evidence>
<dbReference type="SUPFAM" id="SSF53383">
    <property type="entry name" value="PLP-dependent transferases"/>
    <property type="match status" value="1"/>
</dbReference>
<evidence type="ECO:0000256" key="5">
    <source>
        <dbReference type="RuleBase" id="RU004508"/>
    </source>
</evidence>
<evidence type="ECO:0000256" key="2">
    <source>
        <dbReference type="ARBA" id="ARBA00037999"/>
    </source>
</evidence>
<sequence length="392" mass="43666">MIFLRNIINFRGAKHMRIPLLNLKAQYESIKQEIDESIARVVSSQNFILSEEVSHFEKEVAHYVCAPYGVGVASGTDAIILALRALEIGEGDIVITTPFTFFATSESVSILGATPVFVDIEPYTYNIDAEKIEKVIKKMSKSQRSKLKAIIPVHLYGQCADMDPIMALAKKYNLKVVEDCAQAIGAKYKGVNAGTFGDAGCFSFFPSKNLGGFGDGGMIVSSNPELIEKVKRLRVHGSIKQYIHQDIGYNSRLDSLQAAILRVKLKKLDAWLERRRAIANEYNRAFLDSDICIPRAAEYNVHTYHQYTIAVENRDKMMDSLNAAGIAARVYYPVPLHLQPCYSSLGYREGDFPVAEKASKEVLSLPVYSELTAEDIAFVIDGVKNIFKKNLC</sequence>
<evidence type="ECO:0000256" key="3">
    <source>
        <dbReference type="PIRSR" id="PIRSR000390-1"/>
    </source>
</evidence>
<dbReference type="EMBL" id="JYNY01000203">
    <property type="protein sequence ID" value="KJJ85194.1"/>
    <property type="molecule type" value="Genomic_DNA"/>
</dbReference>
<dbReference type="Gene3D" id="3.90.1150.10">
    <property type="entry name" value="Aspartate Aminotransferase, domain 1"/>
    <property type="match status" value="1"/>
</dbReference>
<dbReference type="PANTHER" id="PTHR30244:SF36">
    <property type="entry name" value="3-OXO-GLUCOSE-6-PHOSPHATE:GLUTAMATE AMINOTRANSFERASE"/>
    <property type="match status" value="1"/>
</dbReference>
<dbReference type="Gene3D" id="3.40.640.10">
    <property type="entry name" value="Type I PLP-dependent aspartate aminotransferase-like (Major domain)"/>
    <property type="match status" value="1"/>
</dbReference>
<dbReference type="GO" id="GO:0008483">
    <property type="term" value="F:transaminase activity"/>
    <property type="evidence" value="ECO:0007669"/>
    <property type="project" value="TreeGrafter"/>
</dbReference>
<feature type="active site" description="Proton acceptor" evidence="3">
    <location>
        <position position="208"/>
    </location>
</feature>